<dbReference type="RefSeq" id="WP_017340748.1">
    <property type="nucleotide sequence ID" value="NZ_CP010945.1"/>
</dbReference>
<dbReference type="AlphaFoldDB" id="A0A0K1QYB4"/>
<dbReference type="InterPro" id="IPR021306">
    <property type="entry name" value="DUF2878"/>
</dbReference>
<feature type="transmembrane region" description="Helical" evidence="1">
    <location>
        <begin position="106"/>
        <end position="124"/>
    </location>
</feature>
<reference evidence="2 3" key="1">
    <citation type="journal article" date="2012" name="J. Bacteriol.">
        <title>Draft genome sequence of the cyanide-utilizing bacterium Pseudomonas fluorescens strain NCIMB 11764.</title>
        <authorList>
            <person name="Vilo C.A."/>
            <person name="Benedik M.J."/>
            <person name="Kunz D.A."/>
            <person name="Dong Q."/>
        </authorList>
    </citation>
    <scope>NUCLEOTIDE SEQUENCE [LARGE SCALE GENOMIC DNA]</scope>
    <source>
        <strain evidence="2 3">NCIMB 11764</strain>
    </source>
</reference>
<keyword evidence="1" id="KW-0812">Transmembrane</keyword>
<evidence type="ECO:0000256" key="1">
    <source>
        <dbReference type="SAM" id="Phobius"/>
    </source>
</evidence>
<organism evidence="2 3">
    <name type="scientific">Pseudomonas fluorescens NCIMB 11764</name>
    <dbReference type="NCBI Taxonomy" id="1221522"/>
    <lineage>
        <taxon>Bacteria</taxon>
        <taxon>Pseudomonadati</taxon>
        <taxon>Pseudomonadota</taxon>
        <taxon>Gammaproteobacteria</taxon>
        <taxon>Pseudomonadales</taxon>
        <taxon>Pseudomonadaceae</taxon>
        <taxon>Pseudomonas</taxon>
    </lineage>
</organism>
<gene>
    <name evidence="2" type="ORF">B723_31595</name>
</gene>
<dbReference type="eggNOG" id="ENOG5032ZK4">
    <property type="taxonomic scope" value="Bacteria"/>
</dbReference>
<dbReference type="Pfam" id="PF11086">
    <property type="entry name" value="DUF2878"/>
    <property type="match status" value="1"/>
</dbReference>
<dbReference type="EMBL" id="CP010945">
    <property type="protein sequence ID" value="AKV10708.1"/>
    <property type="molecule type" value="Genomic_DNA"/>
</dbReference>
<feature type="transmembrane region" description="Helical" evidence="1">
    <location>
        <begin position="136"/>
        <end position="158"/>
    </location>
</feature>
<feature type="transmembrane region" description="Helical" evidence="1">
    <location>
        <begin position="12"/>
        <end position="38"/>
    </location>
</feature>
<accession>A0A0K1QYB4</accession>
<name>A0A0K1QYB4_PSEFL</name>
<protein>
    <submittedName>
        <fullName evidence="2">Membrane protein</fullName>
    </submittedName>
</protein>
<keyword evidence="1" id="KW-1133">Transmembrane helix</keyword>
<dbReference type="Proteomes" id="UP000017175">
    <property type="component" value="Chromosome"/>
</dbReference>
<evidence type="ECO:0000313" key="3">
    <source>
        <dbReference type="Proteomes" id="UP000017175"/>
    </source>
</evidence>
<dbReference type="OrthoDB" id="21939at2"/>
<sequence length="168" mass="18499">MLERLANAALFQLGWFVCVIGGNSLWLLVALGALVIHLLWISRWVDEGRLILSVVLLGTTVDSSLHWLGVFEFNEIVPLIPLWLMLLWALLATTLRHCLQWTATPWWLGSLLGAVGGPLSYYAGGQLAGVQFPYGQVPTLIGIGLLWALLFPTLHFMAQRLAASDTHG</sequence>
<feature type="transmembrane region" description="Helical" evidence="1">
    <location>
        <begin position="76"/>
        <end position="94"/>
    </location>
</feature>
<evidence type="ECO:0000313" key="2">
    <source>
        <dbReference type="EMBL" id="AKV10708.1"/>
    </source>
</evidence>
<proteinExistence type="predicted"/>
<keyword evidence="1" id="KW-0472">Membrane</keyword>